<comment type="catalytic activity">
    <reaction evidence="11">
        <text>a quinone + succinate = fumarate + a quinol</text>
        <dbReference type="Rhea" id="RHEA:40523"/>
        <dbReference type="ChEBI" id="CHEBI:24646"/>
        <dbReference type="ChEBI" id="CHEBI:29806"/>
        <dbReference type="ChEBI" id="CHEBI:30031"/>
        <dbReference type="ChEBI" id="CHEBI:132124"/>
        <dbReference type="EC" id="1.3.5.1"/>
    </reaction>
</comment>
<evidence type="ECO:0000256" key="12">
    <source>
        <dbReference type="PIRSR" id="PIRSR630664-50"/>
    </source>
</evidence>
<evidence type="ECO:0000313" key="16">
    <source>
        <dbReference type="Proteomes" id="UP000005496"/>
    </source>
</evidence>
<name>D6SLW8_9BACT</name>
<dbReference type="PANTHER" id="PTHR11632">
    <property type="entry name" value="SUCCINATE DEHYDROGENASE 2 FLAVOPROTEIN SUBUNIT"/>
    <property type="match status" value="1"/>
</dbReference>
<dbReference type="Proteomes" id="UP000005496">
    <property type="component" value="Unassembled WGS sequence"/>
</dbReference>
<dbReference type="InterPro" id="IPR030664">
    <property type="entry name" value="SdhA/FrdA/AprA"/>
</dbReference>
<evidence type="ECO:0000256" key="7">
    <source>
        <dbReference type="ARBA" id="ARBA00022827"/>
    </source>
</evidence>
<dbReference type="Gene3D" id="1.20.58.100">
    <property type="entry name" value="Fumarate reductase/succinate dehydrogenase flavoprotein-like, C-terminal domain"/>
    <property type="match status" value="1"/>
</dbReference>
<comment type="similarity">
    <text evidence="3">Belongs to the FAD-dependent oxidoreductase 2 family. FRD/SDH subfamily.</text>
</comment>
<comment type="subcellular location">
    <subcellularLocation>
        <location evidence="2">Cell inner membrane</location>
        <topology evidence="2">Peripheral membrane protein</topology>
        <orientation evidence="2">Cytoplasmic side</orientation>
    </subcellularLocation>
</comment>
<keyword evidence="9 15" id="KW-0560">Oxidoreductase</keyword>
<gene>
    <name evidence="15" type="ORF">Dthio_PD3108</name>
</gene>
<dbReference type="EC" id="1.3.5.1" evidence="4"/>
<sequence length="606" mass="66221">MRIIYTDLLCIGAGLAGERVAIEAARAGFETICLSLVPPRRSHSSAAQGGMQAALGNCIKGDGDCPDVHFQDTVKGSDWGCDQEVARMFADNAPLAIRQMDHWGVPWNRVVPGKSCYYKGGEKLEKEESEDKSGLITARDFGGTAKWRACYCSDGTGHAMLYTMDSVAVQHGVQVHDRTEALSLIHDQERCHGAVVRCLKTGELRAYISRATLIASGGFGRIYRASTNAVINEGGGQIIALDTGVVPLGNMEAVQFHPTGIVPTDILVTEGCRGDGGTLLDVNLERFMPQYEPEKAELASRDVVSRRMQEHMVKGMGVKSPYGEYLWLDIRHLGREHITTKLREVDEICKNFLGVDPAESLIPVRPTQHYSMGGVRTDKNGAAYGLKGLFSAGEAACWDMHGFNRLGGNSLAETVVAGMLVGRSVAGFLQEEDMRVDTALVRGELKKQQERIDGLKSSTRGEAPFEVRNRMQDILMDYVGIFRNEKDLHLAVEKLQQVLQSAENLKLSSSGAGASPELSLALRLPGMVRLALCVAFGALERRESRGSHAREDYPARNDRDWLVRTLAFWPGGRALPRLEYEPATKVVEIPPGDRGYGGCEVISAES</sequence>
<evidence type="ECO:0000313" key="15">
    <source>
        <dbReference type="EMBL" id="EFI35679.1"/>
    </source>
</evidence>
<proteinExistence type="inferred from homology"/>
<comment type="cofactor">
    <cofactor evidence="1">
        <name>FAD</name>
        <dbReference type="ChEBI" id="CHEBI:57692"/>
    </cofactor>
</comment>
<dbReference type="Gene3D" id="3.10.20.820">
    <property type="match status" value="1"/>
</dbReference>
<keyword evidence="6" id="KW-0285">Flavoprotein</keyword>
<comment type="caution">
    <text evidence="15">The sequence shown here is derived from an EMBL/GenBank/DDBJ whole genome shotgun (WGS) entry which is preliminary data.</text>
</comment>
<dbReference type="AlphaFoldDB" id="D6SLW8"/>
<dbReference type="GO" id="GO:0050660">
    <property type="term" value="F:flavin adenine dinucleotide binding"/>
    <property type="evidence" value="ECO:0007669"/>
    <property type="project" value="InterPro"/>
</dbReference>
<dbReference type="InterPro" id="IPR003952">
    <property type="entry name" value="FRD_SDH_FAD_BS"/>
</dbReference>
<feature type="domain" description="FAD-dependent oxidoreductase 2 FAD-binding" evidence="13">
    <location>
        <begin position="7"/>
        <end position="411"/>
    </location>
</feature>
<keyword evidence="8" id="KW-0249">Electron transport</keyword>
<evidence type="ECO:0000256" key="8">
    <source>
        <dbReference type="ARBA" id="ARBA00022982"/>
    </source>
</evidence>
<dbReference type="eggNOG" id="COG1053">
    <property type="taxonomic scope" value="Bacteria"/>
</dbReference>
<reference evidence="15" key="1">
    <citation type="submission" date="2010-05" db="EMBL/GenBank/DDBJ databases">
        <title>The draft genome of Desulfonatronospira thiodismutans ASO3-1.</title>
        <authorList>
            <consortium name="US DOE Joint Genome Institute (JGI-PGF)"/>
            <person name="Lucas S."/>
            <person name="Copeland A."/>
            <person name="Lapidus A."/>
            <person name="Cheng J.-F."/>
            <person name="Bruce D."/>
            <person name="Goodwin L."/>
            <person name="Pitluck S."/>
            <person name="Chertkov O."/>
            <person name="Brettin T."/>
            <person name="Detter J.C."/>
            <person name="Han C."/>
            <person name="Land M.L."/>
            <person name="Hauser L."/>
            <person name="Kyrpides N."/>
            <person name="Mikhailova N."/>
            <person name="Muyzer G."/>
            <person name="Woyke T."/>
        </authorList>
    </citation>
    <scope>NUCLEOTIDE SEQUENCE [LARGE SCALE GENOMIC DNA]</scope>
    <source>
        <strain evidence="15">ASO3-1</strain>
    </source>
</reference>
<dbReference type="Gene3D" id="3.50.50.60">
    <property type="entry name" value="FAD/NAD(P)-binding domain"/>
    <property type="match status" value="1"/>
</dbReference>
<organism evidence="15 16">
    <name type="scientific">Desulfonatronospira thiodismutans ASO3-1</name>
    <dbReference type="NCBI Taxonomy" id="555779"/>
    <lineage>
        <taxon>Bacteria</taxon>
        <taxon>Pseudomonadati</taxon>
        <taxon>Thermodesulfobacteriota</taxon>
        <taxon>Desulfovibrionia</taxon>
        <taxon>Desulfovibrionales</taxon>
        <taxon>Desulfonatronovibrionaceae</taxon>
        <taxon>Desulfonatronospira</taxon>
    </lineage>
</organism>
<dbReference type="GO" id="GO:0009061">
    <property type="term" value="P:anaerobic respiration"/>
    <property type="evidence" value="ECO:0007669"/>
    <property type="project" value="TreeGrafter"/>
</dbReference>
<evidence type="ECO:0000256" key="4">
    <source>
        <dbReference type="ARBA" id="ARBA00012792"/>
    </source>
</evidence>
<evidence type="ECO:0000256" key="3">
    <source>
        <dbReference type="ARBA" id="ARBA00008040"/>
    </source>
</evidence>
<feature type="domain" description="Fumarate reductase/succinate dehydrogenase flavoprotein-like C-terminal" evidence="14">
    <location>
        <begin position="468"/>
        <end position="596"/>
    </location>
</feature>
<dbReference type="SUPFAM" id="SSF46977">
    <property type="entry name" value="Succinate dehydrogenase/fumarate reductase flavoprotein C-terminal domain"/>
    <property type="match status" value="1"/>
</dbReference>
<dbReference type="SUPFAM" id="SSF56425">
    <property type="entry name" value="Succinate dehydrogenase/fumarate reductase flavoprotein, catalytic domain"/>
    <property type="match status" value="1"/>
</dbReference>
<evidence type="ECO:0000256" key="9">
    <source>
        <dbReference type="ARBA" id="ARBA00023002"/>
    </source>
</evidence>
<evidence type="ECO:0000256" key="10">
    <source>
        <dbReference type="ARBA" id="ARBA00023136"/>
    </source>
</evidence>
<dbReference type="InterPro" id="IPR015939">
    <property type="entry name" value="Fum_Rdtase/Succ_DH_flav-like_C"/>
</dbReference>
<evidence type="ECO:0000256" key="11">
    <source>
        <dbReference type="ARBA" id="ARBA00049220"/>
    </source>
</evidence>
<evidence type="ECO:0000259" key="13">
    <source>
        <dbReference type="Pfam" id="PF00890"/>
    </source>
</evidence>
<dbReference type="InterPro" id="IPR027477">
    <property type="entry name" value="Succ_DH/fumarate_Rdtase_cat_sf"/>
</dbReference>
<keyword evidence="16" id="KW-1185">Reference proteome</keyword>
<dbReference type="GO" id="GO:0022900">
    <property type="term" value="P:electron transport chain"/>
    <property type="evidence" value="ECO:0007669"/>
    <property type="project" value="InterPro"/>
</dbReference>
<dbReference type="PANTHER" id="PTHR11632:SF71">
    <property type="entry name" value="FUMARATE REDUCTASE FLAVOPROTEIN SUBUNIT"/>
    <property type="match status" value="1"/>
</dbReference>
<feature type="active site" description="Proton acceptor" evidence="12">
    <location>
        <position position="301"/>
    </location>
</feature>
<protein>
    <recommendedName>
        <fullName evidence="4">succinate dehydrogenase</fullName>
        <ecNumber evidence="4">1.3.5.1</ecNumber>
    </recommendedName>
</protein>
<dbReference type="FunFam" id="3.90.700.10:FF:000005">
    <property type="entry name" value="Succinate dehydrogenase flavoprotein subunit"/>
    <property type="match status" value="1"/>
</dbReference>
<dbReference type="PROSITE" id="PS00504">
    <property type="entry name" value="FRD_SDH_FAD_BINDING"/>
    <property type="match status" value="1"/>
</dbReference>
<dbReference type="EMBL" id="ACJN02000001">
    <property type="protein sequence ID" value="EFI35679.1"/>
    <property type="molecule type" value="Genomic_DNA"/>
</dbReference>
<dbReference type="NCBIfam" id="NF006383">
    <property type="entry name" value="PRK08626.1"/>
    <property type="match status" value="1"/>
</dbReference>
<keyword evidence="7" id="KW-0274">FAD</keyword>
<dbReference type="Pfam" id="PF00890">
    <property type="entry name" value="FAD_binding_2"/>
    <property type="match status" value="1"/>
</dbReference>
<dbReference type="InterPro" id="IPR036188">
    <property type="entry name" value="FAD/NAD-bd_sf"/>
</dbReference>
<dbReference type="GO" id="GO:0009055">
    <property type="term" value="F:electron transfer activity"/>
    <property type="evidence" value="ECO:0007669"/>
    <property type="project" value="TreeGrafter"/>
</dbReference>
<evidence type="ECO:0000256" key="6">
    <source>
        <dbReference type="ARBA" id="ARBA00022630"/>
    </source>
</evidence>
<dbReference type="GO" id="GO:0005886">
    <property type="term" value="C:plasma membrane"/>
    <property type="evidence" value="ECO:0007669"/>
    <property type="project" value="UniProtKB-SubCell"/>
</dbReference>
<keyword evidence="5" id="KW-0813">Transport</keyword>
<dbReference type="NCBIfam" id="TIGR01812">
    <property type="entry name" value="sdhA_frdA_Gneg"/>
    <property type="match status" value="1"/>
</dbReference>
<dbReference type="InterPro" id="IPR037099">
    <property type="entry name" value="Fum_R/Succ_DH_flav-like_C_sf"/>
</dbReference>
<dbReference type="InterPro" id="IPR014006">
    <property type="entry name" value="Succ_Dhase_FrdA_Gneg"/>
</dbReference>
<dbReference type="SUPFAM" id="SSF51905">
    <property type="entry name" value="FAD/NAD(P)-binding domain"/>
    <property type="match status" value="1"/>
</dbReference>
<dbReference type="RefSeq" id="WP_008868808.1">
    <property type="nucleotide sequence ID" value="NZ_ACJN02000001.1"/>
</dbReference>
<dbReference type="Pfam" id="PF02910">
    <property type="entry name" value="Succ_DH_flav_C"/>
    <property type="match status" value="1"/>
</dbReference>
<accession>D6SLW8</accession>
<evidence type="ECO:0000259" key="14">
    <source>
        <dbReference type="Pfam" id="PF02910"/>
    </source>
</evidence>
<evidence type="ECO:0000256" key="1">
    <source>
        <dbReference type="ARBA" id="ARBA00001974"/>
    </source>
</evidence>
<dbReference type="OrthoDB" id="9806724at2"/>
<evidence type="ECO:0000256" key="2">
    <source>
        <dbReference type="ARBA" id="ARBA00004515"/>
    </source>
</evidence>
<dbReference type="Gene3D" id="3.90.700.10">
    <property type="entry name" value="Succinate dehydrogenase/fumarate reductase flavoprotein, catalytic domain"/>
    <property type="match status" value="1"/>
</dbReference>
<dbReference type="InterPro" id="IPR003953">
    <property type="entry name" value="FAD-dep_OxRdtase_2_FAD-bd"/>
</dbReference>
<keyword evidence="10" id="KW-0472">Membrane</keyword>
<dbReference type="GO" id="GO:0008177">
    <property type="term" value="F:succinate dehydrogenase (quinone) activity"/>
    <property type="evidence" value="ECO:0007669"/>
    <property type="project" value="UniProtKB-EC"/>
</dbReference>
<evidence type="ECO:0000256" key="5">
    <source>
        <dbReference type="ARBA" id="ARBA00022448"/>
    </source>
</evidence>